<keyword evidence="5 10" id="KW-0375">Hydrogen ion transport</keyword>
<dbReference type="GO" id="GO:0005524">
    <property type="term" value="F:ATP binding"/>
    <property type="evidence" value="ECO:0007669"/>
    <property type="project" value="UniProtKB-UniRule"/>
</dbReference>
<evidence type="ECO:0000313" key="12">
    <source>
        <dbReference type="Proteomes" id="UP000176609"/>
    </source>
</evidence>
<keyword evidence="10" id="KW-1003">Cell membrane</keyword>
<keyword evidence="8 10" id="KW-0139">CF(1)</keyword>
<evidence type="ECO:0000256" key="9">
    <source>
        <dbReference type="ARBA" id="ARBA00023310"/>
    </source>
</evidence>
<evidence type="ECO:0000256" key="10">
    <source>
        <dbReference type="HAMAP-Rule" id="MF_00815"/>
    </source>
</evidence>
<protein>
    <recommendedName>
        <fullName evidence="10">ATP synthase gamma chain</fullName>
    </recommendedName>
    <alternativeName>
        <fullName evidence="10">ATP synthase F1 sector gamma subunit</fullName>
    </alternativeName>
    <alternativeName>
        <fullName evidence="10">F-ATPase gamma subunit</fullName>
    </alternativeName>
</protein>
<sequence>MASERLIKRRIKSAKNIAQITKAMQMVAASKMKRAQIQAVSGRPYAEKIAEMVFKFVARIDQEKHPLLQINKEGKTLIILLSTNKGLCGGLNTNLLRTLIKWLTSSQLSESVYVTMGKKGEAFLVRSNRQLIADFSTNIPFTQNIPALTSLITEGYLKGEFKDVYLVYNNFISILRQDPTFKKILPISEFSLNNKEQSEEEKKTLDFLVEPSIDAILDTLLFHYLENQMRDAVRQAEASEHVARMFAMKNATDNAHEFIDILSLEYNKARQEKITYEIADIITARLGVET</sequence>
<keyword evidence="6 10" id="KW-0406">Ion transport</keyword>
<evidence type="ECO:0000256" key="3">
    <source>
        <dbReference type="ARBA" id="ARBA00007681"/>
    </source>
</evidence>
<dbReference type="GO" id="GO:0005886">
    <property type="term" value="C:plasma membrane"/>
    <property type="evidence" value="ECO:0007669"/>
    <property type="project" value="UniProtKB-SubCell"/>
</dbReference>
<dbReference type="GO" id="GO:0045259">
    <property type="term" value="C:proton-transporting ATP synthase complex"/>
    <property type="evidence" value="ECO:0007669"/>
    <property type="project" value="UniProtKB-KW"/>
</dbReference>
<dbReference type="Proteomes" id="UP000176609">
    <property type="component" value="Unassembled WGS sequence"/>
</dbReference>
<dbReference type="InterPro" id="IPR000131">
    <property type="entry name" value="ATP_synth_F1_gsu"/>
</dbReference>
<keyword evidence="4 10" id="KW-0813">Transport</keyword>
<dbReference type="PANTHER" id="PTHR11693:SF22">
    <property type="entry name" value="ATP SYNTHASE SUBUNIT GAMMA, MITOCHONDRIAL"/>
    <property type="match status" value="1"/>
</dbReference>
<comment type="caution">
    <text evidence="11">The sequence shown here is derived from an EMBL/GenBank/DDBJ whole genome shotgun (WGS) entry which is preliminary data.</text>
</comment>
<dbReference type="AlphaFoldDB" id="A0A1F6AQQ3"/>
<evidence type="ECO:0000256" key="7">
    <source>
        <dbReference type="ARBA" id="ARBA00023136"/>
    </source>
</evidence>
<evidence type="ECO:0000313" key="11">
    <source>
        <dbReference type="EMBL" id="OGG26813.1"/>
    </source>
</evidence>
<accession>A0A1F6AQQ3</accession>
<dbReference type="GO" id="GO:0042777">
    <property type="term" value="P:proton motive force-driven plasma membrane ATP synthesis"/>
    <property type="evidence" value="ECO:0007669"/>
    <property type="project" value="UniProtKB-UniRule"/>
</dbReference>
<comment type="similarity">
    <text evidence="3 10">Belongs to the ATPase gamma chain family.</text>
</comment>
<dbReference type="EMBL" id="MFJR01000007">
    <property type="protein sequence ID" value="OGG26813.1"/>
    <property type="molecule type" value="Genomic_DNA"/>
</dbReference>
<dbReference type="HAMAP" id="MF_00815">
    <property type="entry name" value="ATP_synth_gamma_bact"/>
    <property type="match status" value="1"/>
</dbReference>
<name>A0A1F6AQQ3_9BACT</name>
<dbReference type="Gene3D" id="3.40.1380.10">
    <property type="match status" value="1"/>
</dbReference>
<dbReference type="Gene3D" id="1.10.287.80">
    <property type="entry name" value="ATP synthase, gamma subunit, helix hairpin domain"/>
    <property type="match status" value="1"/>
</dbReference>
<comment type="subcellular location">
    <subcellularLocation>
        <location evidence="10">Cell membrane</location>
        <topology evidence="10">Peripheral membrane protein</topology>
    </subcellularLocation>
    <subcellularLocation>
        <location evidence="2">Membrane</location>
        <topology evidence="2">Peripheral membrane protein</topology>
    </subcellularLocation>
</comment>
<gene>
    <name evidence="10" type="primary">atpG</name>
    <name evidence="11" type="ORF">A2960_01445</name>
</gene>
<dbReference type="NCBIfam" id="TIGR01146">
    <property type="entry name" value="ATPsyn_F1gamma"/>
    <property type="match status" value="1"/>
</dbReference>
<dbReference type="InterPro" id="IPR035968">
    <property type="entry name" value="ATP_synth_F1_ATPase_gsu"/>
</dbReference>
<dbReference type="GO" id="GO:0046933">
    <property type="term" value="F:proton-transporting ATP synthase activity, rotational mechanism"/>
    <property type="evidence" value="ECO:0007669"/>
    <property type="project" value="UniProtKB-UniRule"/>
</dbReference>
<dbReference type="PRINTS" id="PR00126">
    <property type="entry name" value="ATPASEGAMMA"/>
</dbReference>
<dbReference type="SUPFAM" id="SSF52943">
    <property type="entry name" value="ATP synthase (F1-ATPase), gamma subunit"/>
    <property type="match status" value="1"/>
</dbReference>
<dbReference type="Pfam" id="PF00231">
    <property type="entry name" value="ATP-synt"/>
    <property type="match status" value="1"/>
</dbReference>
<evidence type="ECO:0000256" key="8">
    <source>
        <dbReference type="ARBA" id="ARBA00023196"/>
    </source>
</evidence>
<reference evidence="11 12" key="1">
    <citation type="journal article" date="2016" name="Nat. Commun.">
        <title>Thousands of microbial genomes shed light on interconnected biogeochemical processes in an aquifer system.</title>
        <authorList>
            <person name="Anantharaman K."/>
            <person name="Brown C.T."/>
            <person name="Hug L.A."/>
            <person name="Sharon I."/>
            <person name="Castelle C.J."/>
            <person name="Probst A.J."/>
            <person name="Thomas B.C."/>
            <person name="Singh A."/>
            <person name="Wilkins M.J."/>
            <person name="Karaoz U."/>
            <person name="Brodie E.L."/>
            <person name="Williams K.H."/>
            <person name="Hubbard S.S."/>
            <person name="Banfield J.F."/>
        </authorList>
    </citation>
    <scope>NUCLEOTIDE SEQUENCE [LARGE SCALE GENOMIC DNA]</scope>
</reference>
<proteinExistence type="inferred from homology"/>
<evidence type="ECO:0000256" key="5">
    <source>
        <dbReference type="ARBA" id="ARBA00022781"/>
    </source>
</evidence>
<keyword evidence="9 10" id="KW-0066">ATP synthesis</keyword>
<comment type="function">
    <text evidence="1 10">Produces ATP from ADP in the presence of a proton gradient across the membrane. The gamma chain is believed to be important in regulating ATPase activity and the flow of protons through the CF(0) complex.</text>
</comment>
<evidence type="ECO:0000256" key="4">
    <source>
        <dbReference type="ARBA" id="ARBA00022448"/>
    </source>
</evidence>
<dbReference type="CDD" id="cd12151">
    <property type="entry name" value="F1-ATPase_gamma"/>
    <property type="match status" value="1"/>
</dbReference>
<comment type="subunit">
    <text evidence="10">F-type ATPases have 2 components, CF(1) - the catalytic core - and CF(0) - the membrane proton channel. CF(1) has five subunits: alpha(3), beta(3), gamma(1), delta(1), epsilon(1). CF(0) has three main subunits: a, b and c.</text>
</comment>
<organism evidence="11 12">
    <name type="scientific">Candidatus Gottesmanbacteria bacterium RIFCSPLOWO2_01_FULL_39_12b</name>
    <dbReference type="NCBI Taxonomy" id="1798388"/>
    <lineage>
        <taxon>Bacteria</taxon>
        <taxon>Candidatus Gottesmaniibacteriota</taxon>
    </lineage>
</organism>
<evidence type="ECO:0000256" key="2">
    <source>
        <dbReference type="ARBA" id="ARBA00004170"/>
    </source>
</evidence>
<dbReference type="PANTHER" id="PTHR11693">
    <property type="entry name" value="ATP SYNTHASE GAMMA CHAIN"/>
    <property type="match status" value="1"/>
</dbReference>
<keyword evidence="7 10" id="KW-0472">Membrane</keyword>
<evidence type="ECO:0000256" key="6">
    <source>
        <dbReference type="ARBA" id="ARBA00023065"/>
    </source>
</evidence>
<evidence type="ECO:0000256" key="1">
    <source>
        <dbReference type="ARBA" id="ARBA00003456"/>
    </source>
</evidence>